<organism evidence="1 2">
    <name type="scientific">Puccinia sorghi</name>
    <dbReference type="NCBI Taxonomy" id="27349"/>
    <lineage>
        <taxon>Eukaryota</taxon>
        <taxon>Fungi</taxon>
        <taxon>Dikarya</taxon>
        <taxon>Basidiomycota</taxon>
        <taxon>Pucciniomycotina</taxon>
        <taxon>Pucciniomycetes</taxon>
        <taxon>Pucciniales</taxon>
        <taxon>Pucciniaceae</taxon>
        <taxon>Puccinia</taxon>
    </lineage>
</organism>
<dbReference type="OrthoDB" id="2121828at2759"/>
<gene>
    <name evidence="1" type="ORF">VP01_3629g1</name>
</gene>
<dbReference type="Proteomes" id="UP000037035">
    <property type="component" value="Unassembled WGS sequence"/>
</dbReference>
<sequence length="133" mass="15680">MTWSWIMEVSCKSWRSHAASMTIELQPNMLNSIPKSLKLTLQFSTHLEHPPYQRNCQHWQYQWSLKKTIEMNQFFNNVTYVPPCIPTVMTIDSSPENMLPNTMIYSPQKNVFVINHLEVVVLTVFNWDKGKHP</sequence>
<reference evidence="1 2" key="1">
    <citation type="submission" date="2015-08" db="EMBL/GenBank/DDBJ databases">
        <title>Next Generation Sequencing and Analysis of the Genome of Puccinia sorghi L Schw, the Causal Agent of Maize Common Rust.</title>
        <authorList>
            <person name="Rochi L."/>
            <person name="Burguener G."/>
            <person name="Darino M."/>
            <person name="Turjanski A."/>
            <person name="Kreff E."/>
            <person name="Dieguez M.J."/>
            <person name="Sacco F."/>
        </authorList>
    </citation>
    <scope>NUCLEOTIDE SEQUENCE [LARGE SCALE GENOMIC DNA]</scope>
    <source>
        <strain evidence="1 2">RO10H11247</strain>
    </source>
</reference>
<dbReference type="VEuPathDB" id="FungiDB:VP01_3629g1"/>
<protein>
    <submittedName>
        <fullName evidence="1">Uncharacterized protein</fullName>
    </submittedName>
</protein>
<evidence type="ECO:0000313" key="1">
    <source>
        <dbReference type="EMBL" id="KNZ52284.1"/>
    </source>
</evidence>
<dbReference type="AlphaFoldDB" id="A0A0L6UUW0"/>
<dbReference type="InterPro" id="IPR008972">
    <property type="entry name" value="Cupredoxin"/>
</dbReference>
<accession>A0A0L6UUW0</accession>
<dbReference type="Gene3D" id="2.60.40.420">
    <property type="entry name" value="Cupredoxins - blue copper proteins"/>
    <property type="match status" value="1"/>
</dbReference>
<proteinExistence type="predicted"/>
<comment type="caution">
    <text evidence="1">The sequence shown here is derived from an EMBL/GenBank/DDBJ whole genome shotgun (WGS) entry which is preliminary data.</text>
</comment>
<evidence type="ECO:0000313" key="2">
    <source>
        <dbReference type="Proteomes" id="UP000037035"/>
    </source>
</evidence>
<dbReference type="STRING" id="27349.A0A0L6UUW0"/>
<feature type="non-terminal residue" evidence="1">
    <location>
        <position position="133"/>
    </location>
</feature>
<keyword evidence="2" id="KW-1185">Reference proteome</keyword>
<dbReference type="EMBL" id="LAVV01008645">
    <property type="protein sequence ID" value="KNZ52284.1"/>
    <property type="molecule type" value="Genomic_DNA"/>
</dbReference>
<name>A0A0L6UUW0_9BASI</name>